<comment type="caution">
    <text evidence="2">The sequence shown here is derived from an EMBL/GenBank/DDBJ whole genome shotgun (WGS) entry which is preliminary data.</text>
</comment>
<name>A0ABT8VKS9_9BACL</name>
<organism evidence="2 3">
    <name type="scientific">Paenibacillus ehimensis</name>
    <dbReference type="NCBI Taxonomy" id="79264"/>
    <lineage>
        <taxon>Bacteria</taxon>
        <taxon>Bacillati</taxon>
        <taxon>Bacillota</taxon>
        <taxon>Bacilli</taxon>
        <taxon>Bacillales</taxon>
        <taxon>Paenibacillaceae</taxon>
        <taxon>Paenibacillus</taxon>
    </lineage>
</organism>
<keyword evidence="3" id="KW-1185">Reference proteome</keyword>
<gene>
    <name evidence="2" type="ORF">Q3C12_31865</name>
</gene>
<dbReference type="Proteomes" id="UP001168883">
    <property type="component" value="Unassembled WGS sequence"/>
</dbReference>
<evidence type="ECO:0000256" key="1">
    <source>
        <dbReference type="SAM" id="Phobius"/>
    </source>
</evidence>
<protein>
    <submittedName>
        <fullName evidence="2">Uncharacterized protein</fullName>
    </submittedName>
</protein>
<evidence type="ECO:0000313" key="2">
    <source>
        <dbReference type="EMBL" id="MDO3681592.1"/>
    </source>
</evidence>
<keyword evidence="1" id="KW-0812">Transmembrane</keyword>
<keyword evidence="1" id="KW-0472">Membrane</keyword>
<evidence type="ECO:0000313" key="3">
    <source>
        <dbReference type="Proteomes" id="UP001168883"/>
    </source>
</evidence>
<dbReference type="RefSeq" id="WP_025845408.1">
    <property type="nucleotide sequence ID" value="NZ_JARLKN010000023.1"/>
</dbReference>
<sequence>MRLKYPIYFLSLVFVFHIFEKWPLGGSWKIVWIVLTTSVISIAAEKLGIADKKIPLAAGIIGIILLLAGAEYFFPSGWRKPIG</sequence>
<feature type="transmembrane region" description="Helical" evidence="1">
    <location>
        <begin position="56"/>
        <end position="74"/>
    </location>
</feature>
<reference evidence="2" key="1">
    <citation type="submission" date="2023-07" db="EMBL/GenBank/DDBJ databases">
        <authorList>
            <person name="Aktuganov G."/>
            <person name="Boyko T."/>
            <person name="Delegan Y."/>
            <person name="Galimzianova N."/>
            <person name="Gilvanova E."/>
            <person name="Korobov V."/>
            <person name="Kuzmina L."/>
            <person name="Melentiev A."/>
            <person name="Milman P."/>
            <person name="Ryabova A."/>
            <person name="Stupak E."/>
            <person name="Yasakov T."/>
            <person name="Zharikova N."/>
            <person name="Zhurenko E."/>
        </authorList>
    </citation>
    <scope>NUCLEOTIDE SEQUENCE</scope>
    <source>
        <strain evidence="2">IB-739</strain>
    </source>
</reference>
<dbReference type="EMBL" id="JAUMKJ010000070">
    <property type="protein sequence ID" value="MDO3681592.1"/>
    <property type="molecule type" value="Genomic_DNA"/>
</dbReference>
<accession>A0ABT8VKS9</accession>
<feature type="transmembrane region" description="Helical" evidence="1">
    <location>
        <begin position="7"/>
        <end position="24"/>
    </location>
</feature>
<keyword evidence="1" id="KW-1133">Transmembrane helix</keyword>
<feature type="transmembrane region" description="Helical" evidence="1">
    <location>
        <begin position="30"/>
        <end position="49"/>
    </location>
</feature>
<proteinExistence type="predicted"/>